<feature type="signal peptide" evidence="1">
    <location>
        <begin position="1"/>
        <end position="20"/>
    </location>
</feature>
<dbReference type="InterPro" id="IPR029140">
    <property type="entry name" value="Mfa1_C"/>
</dbReference>
<gene>
    <name evidence="3" type="ORF">H6B30_14010</name>
</gene>
<comment type="caution">
    <text evidence="3">The sequence shown here is derived from an EMBL/GenBank/DDBJ whole genome shotgun (WGS) entry which is preliminary data.</text>
</comment>
<protein>
    <submittedName>
        <fullName evidence="3">Mfa1 fimbrilin C-terminal domain-containing protein</fullName>
    </submittedName>
</protein>
<organism evidence="3 4">
    <name type="scientific">Marseilla massiliensis</name>
    <dbReference type="NCBI Taxonomy" id="1841864"/>
    <lineage>
        <taxon>Bacteria</taxon>
        <taxon>Pseudomonadati</taxon>
        <taxon>Bacteroidota</taxon>
        <taxon>Bacteroidia</taxon>
        <taxon>Bacteroidales</taxon>
        <taxon>Prevotellaceae</taxon>
        <taxon>Marseilla</taxon>
    </lineage>
</organism>
<dbReference type="Gene3D" id="2.60.40.2580">
    <property type="match status" value="1"/>
</dbReference>
<evidence type="ECO:0000259" key="2">
    <source>
        <dbReference type="Pfam" id="PF15495"/>
    </source>
</evidence>
<name>A0A939B472_9BACT</name>
<feature type="domain" description="Minor fimbrium subunit Mfa1 C-terminal" evidence="2">
    <location>
        <begin position="491"/>
        <end position="588"/>
    </location>
</feature>
<keyword evidence="1" id="KW-0732">Signal</keyword>
<sequence>MKNLKIFSIALAALMLGACSNDEVVQDGGSDPVWNSDGKGYVSFSIQLPTQPNTRAWDDSKHFDDGTPSEYKVENATLILFAGNEGSEVVNSAYELNLKFSPKGSATDQITTTAKITQEINKIDAKSIKALVVLNHNYLFNLNNNQIHLTGNQATAEGMTLKELNDAMVSIAEDFSWHKAGLLMSNAVMADKQGGTVDPSGAKIVGPLVTIDKAKIHSTRAEADADPAATIYVERAEAKVTVNSGNINETTVSKMPFEIVGWVLDNTSKKNYLTRQTIGFDNWKSYTSELLADGAKDYRMVGNNAIADGLYRLYWAVDPNYANISSTLSTEYSTVGGATATIADGDMLKADGVAAGYCFENTTDLAHMTEQNLTRVIVKAKFNGGNPFYIIDGNAENTSSFMNEDAVKKEVMARMFTNPDFAKWAKANVGTGNTLKSDEDFDVTLSDEAAGVRTVKSIALNAAGTAKMKAGAAAMPSDAVTTANELISLSYYADGVAYYPVYIAHFGQGQTPWSESDYDDAMIYGADSDARYLGRYGVVRNNWYDISVTSIKALGSPNVTVVTNEPVDKKESYISVKINVLSWAKRTQSVDL</sequence>
<dbReference type="Pfam" id="PF15495">
    <property type="entry name" value="Fimbrillin_C"/>
    <property type="match status" value="1"/>
</dbReference>
<dbReference type="Gene3D" id="2.60.40.3690">
    <property type="match status" value="1"/>
</dbReference>
<proteinExistence type="predicted"/>
<evidence type="ECO:0000256" key="1">
    <source>
        <dbReference type="SAM" id="SignalP"/>
    </source>
</evidence>
<keyword evidence="4" id="KW-1185">Reference proteome</keyword>
<dbReference type="PROSITE" id="PS51257">
    <property type="entry name" value="PROKAR_LIPOPROTEIN"/>
    <property type="match status" value="1"/>
</dbReference>
<accession>A0A939B472</accession>
<dbReference type="Proteomes" id="UP000764045">
    <property type="component" value="Unassembled WGS sequence"/>
</dbReference>
<evidence type="ECO:0000313" key="4">
    <source>
        <dbReference type="Proteomes" id="UP000764045"/>
    </source>
</evidence>
<dbReference type="RefSeq" id="WP_205111645.1">
    <property type="nucleotide sequence ID" value="NZ_JACJJL010000031.1"/>
</dbReference>
<feature type="chain" id="PRO_5037060184" evidence="1">
    <location>
        <begin position="21"/>
        <end position="592"/>
    </location>
</feature>
<dbReference type="AlphaFoldDB" id="A0A939B472"/>
<dbReference type="EMBL" id="JACJJL010000031">
    <property type="protein sequence ID" value="MBM6662843.1"/>
    <property type="molecule type" value="Genomic_DNA"/>
</dbReference>
<evidence type="ECO:0000313" key="3">
    <source>
        <dbReference type="EMBL" id="MBM6662843.1"/>
    </source>
</evidence>
<reference evidence="3 4" key="1">
    <citation type="journal article" date="2021" name="Sci. Rep.">
        <title>The distribution of antibiotic resistance genes in chicken gut microbiota commensals.</title>
        <authorList>
            <person name="Juricova H."/>
            <person name="Matiasovicova J."/>
            <person name="Kubasova T."/>
            <person name="Cejkova D."/>
            <person name="Rychlik I."/>
        </authorList>
    </citation>
    <scope>NUCLEOTIDE SEQUENCE [LARGE SCALE GENOMIC DNA]</scope>
    <source>
        <strain evidence="3 4">An819</strain>
    </source>
</reference>